<evidence type="ECO:0000313" key="1">
    <source>
        <dbReference type="EMBL" id="PFH63332.1"/>
    </source>
</evidence>
<sequence length="128" mass="13972">MEWSAGLLHTDNSFPYRSPSRPPGTGSCPALKCLYTRGSAASYMGASTRRENRGAKLSSLNLSNAPPQVQLPHLRTFPCVSSSAESLAVVDRPRRRRPAVELLEGLSTNLFLVSITTRAKVRGHRGCY</sequence>
<reference evidence="1 2" key="1">
    <citation type="journal article" date="2015" name="BMC Genomics">
        <title>Gene expression during zombie ant biting behavior reflects the complexity underlying fungal parasitic behavioral manipulation.</title>
        <authorList>
            <person name="de Bekker C."/>
            <person name="Ohm R.A."/>
            <person name="Loreto R.G."/>
            <person name="Sebastian A."/>
            <person name="Albert I."/>
            <person name="Merrow M."/>
            <person name="Brachmann A."/>
            <person name="Hughes D.P."/>
        </authorList>
    </citation>
    <scope>NUCLEOTIDE SEQUENCE [LARGE SCALE GENOMIC DNA]</scope>
    <source>
        <strain evidence="1 2">SC16a</strain>
    </source>
</reference>
<dbReference type="AlphaFoldDB" id="A0A2A9PU47"/>
<protein>
    <submittedName>
        <fullName evidence="1">Uncharacterized protein</fullName>
    </submittedName>
</protein>
<accession>A0A2A9PU47</accession>
<name>A0A2A9PU47_OPHUN</name>
<evidence type="ECO:0000313" key="2">
    <source>
        <dbReference type="Proteomes" id="UP000037136"/>
    </source>
</evidence>
<comment type="caution">
    <text evidence="1">The sequence shown here is derived from an EMBL/GenBank/DDBJ whole genome shotgun (WGS) entry which is preliminary data.</text>
</comment>
<organism evidence="1 2">
    <name type="scientific">Ophiocordyceps unilateralis</name>
    <name type="common">Zombie-ant fungus</name>
    <name type="synonym">Torrubia unilateralis</name>
    <dbReference type="NCBI Taxonomy" id="268505"/>
    <lineage>
        <taxon>Eukaryota</taxon>
        <taxon>Fungi</taxon>
        <taxon>Dikarya</taxon>
        <taxon>Ascomycota</taxon>
        <taxon>Pezizomycotina</taxon>
        <taxon>Sordariomycetes</taxon>
        <taxon>Hypocreomycetidae</taxon>
        <taxon>Hypocreales</taxon>
        <taxon>Ophiocordycipitaceae</taxon>
        <taxon>Ophiocordyceps</taxon>
    </lineage>
</organism>
<proteinExistence type="predicted"/>
<keyword evidence="2" id="KW-1185">Reference proteome</keyword>
<dbReference type="Proteomes" id="UP000037136">
    <property type="component" value="Unassembled WGS sequence"/>
</dbReference>
<reference evidence="1 2" key="2">
    <citation type="journal article" date="2017" name="Sci. Rep.">
        <title>Ant-infecting Ophiocordyceps genomes reveal a high diversity of potential behavioral manipulation genes and a possible major role for enterotoxins.</title>
        <authorList>
            <person name="de Bekker C."/>
            <person name="Ohm R.A."/>
            <person name="Evans H.C."/>
            <person name="Brachmann A."/>
            <person name="Hughes D.P."/>
        </authorList>
    </citation>
    <scope>NUCLEOTIDE SEQUENCE [LARGE SCALE GENOMIC DNA]</scope>
    <source>
        <strain evidence="1 2">SC16a</strain>
    </source>
</reference>
<gene>
    <name evidence="1" type="ORF">XA68_13789</name>
</gene>
<dbReference type="EMBL" id="LAZP02000003">
    <property type="protein sequence ID" value="PFH63332.1"/>
    <property type="molecule type" value="Genomic_DNA"/>
</dbReference>